<name>A0A914W968_9BILA</name>
<dbReference type="Proteomes" id="UP000887566">
    <property type="component" value="Unplaced"/>
</dbReference>
<sequence>MRISKTARLKNATLKSEIDVRRNNQLSASHANHPPAPAPRKVGSHRLYPSYLHFLPADFHLSYHEKHDSCPLFCRPRTRTVDKYTGSGAARSTGPVSDVVDYNRFAHQIGPS</sequence>
<proteinExistence type="predicted"/>
<keyword evidence="2" id="KW-1185">Reference proteome</keyword>
<reference evidence="3" key="1">
    <citation type="submission" date="2022-11" db="UniProtKB">
        <authorList>
            <consortium name="WormBaseParasite"/>
        </authorList>
    </citation>
    <scope>IDENTIFICATION</scope>
</reference>
<dbReference type="AlphaFoldDB" id="A0A914W968"/>
<protein>
    <submittedName>
        <fullName evidence="3">Uncharacterized protein</fullName>
    </submittedName>
</protein>
<evidence type="ECO:0000256" key="1">
    <source>
        <dbReference type="SAM" id="MobiDB-lite"/>
    </source>
</evidence>
<feature type="region of interest" description="Disordered" evidence="1">
    <location>
        <begin position="14"/>
        <end position="43"/>
    </location>
</feature>
<evidence type="ECO:0000313" key="3">
    <source>
        <dbReference type="WBParaSite" id="PSAMB.scaffold3504size18017.g21698.t1"/>
    </source>
</evidence>
<evidence type="ECO:0000313" key="2">
    <source>
        <dbReference type="Proteomes" id="UP000887566"/>
    </source>
</evidence>
<accession>A0A914W968</accession>
<organism evidence="2 3">
    <name type="scientific">Plectus sambesii</name>
    <dbReference type="NCBI Taxonomy" id="2011161"/>
    <lineage>
        <taxon>Eukaryota</taxon>
        <taxon>Metazoa</taxon>
        <taxon>Ecdysozoa</taxon>
        <taxon>Nematoda</taxon>
        <taxon>Chromadorea</taxon>
        <taxon>Plectida</taxon>
        <taxon>Plectina</taxon>
        <taxon>Plectoidea</taxon>
        <taxon>Plectidae</taxon>
        <taxon>Plectus</taxon>
    </lineage>
</organism>
<dbReference type="WBParaSite" id="PSAMB.scaffold3504size18017.g21698.t1">
    <property type="protein sequence ID" value="PSAMB.scaffold3504size18017.g21698.t1"/>
    <property type="gene ID" value="PSAMB.scaffold3504size18017.g21698"/>
</dbReference>